<feature type="compositionally biased region" description="Polar residues" evidence="1">
    <location>
        <begin position="93"/>
        <end position="111"/>
    </location>
</feature>
<name>A0A0D7B734_9AGAR</name>
<evidence type="ECO:0000313" key="3">
    <source>
        <dbReference type="Proteomes" id="UP000054007"/>
    </source>
</evidence>
<feature type="compositionally biased region" description="Basic and acidic residues" evidence="1">
    <location>
        <begin position="66"/>
        <end position="75"/>
    </location>
</feature>
<feature type="compositionally biased region" description="Polar residues" evidence="1">
    <location>
        <begin position="124"/>
        <end position="135"/>
    </location>
</feature>
<reference evidence="2 3" key="1">
    <citation type="journal article" date="2015" name="Fungal Genet. Biol.">
        <title>Evolution of novel wood decay mechanisms in Agaricales revealed by the genome sequences of Fistulina hepatica and Cylindrobasidium torrendii.</title>
        <authorList>
            <person name="Floudas D."/>
            <person name="Held B.W."/>
            <person name="Riley R."/>
            <person name="Nagy L.G."/>
            <person name="Koehler G."/>
            <person name="Ransdell A.S."/>
            <person name="Younus H."/>
            <person name="Chow J."/>
            <person name="Chiniquy J."/>
            <person name="Lipzen A."/>
            <person name="Tritt A."/>
            <person name="Sun H."/>
            <person name="Haridas S."/>
            <person name="LaButti K."/>
            <person name="Ohm R.A."/>
            <person name="Kues U."/>
            <person name="Blanchette R.A."/>
            <person name="Grigoriev I.V."/>
            <person name="Minto R.E."/>
            <person name="Hibbett D.S."/>
        </authorList>
    </citation>
    <scope>NUCLEOTIDE SEQUENCE [LARGE SCALE GENOMIC DNA]</scope>
    <source>
        <strain evidence="2 3">FP15055 ss-10</strain>
    </source>
</reference>
<dbReference type="OrthoDB" id="2800623at2759"/>
<dbReference type="AlphaFoldDB" id="A0A0D7B734"/>
<gene>
    <name evidence="2" type="ORF">CYLTODRAFT_411903</name>
</gene>
<accession>A0A0D7B734</accession>
<keyword evidence="3" id="KW-1185">Reference proteome</keyword>
<dbReference type="Proteomes" id="UP000054007">
    <property type="component" value="Unassembled WGS sequence"/>
</dbReference>
<sequence>MDDRRPTKRQRVFSGPDGFAKPSSSRTPLQSMPFAQLDDGFTKASAAKSMAKPLSTNVALSIPKGPSDKSKETPSRKKPTATMHIPEFVMQTPLLSSRKPLSTHDTSTTKPKSAKRAVPEWTFPASSNASNTTPSRPALGPRRHMHLSVSTPVFSGLSPFAVKSSDPEVKLEPKPFPLDLGDGASSSLATPLARPPPVLAANPHPVTPNKPPQKSKLKHRPPPALQPLKPTVTPRVKVHSAPQVNLSREDKPKLVSIFTTRIANATDPKAEDGLADMLFRGSGDDDLCDEREEVVGLRQSPQKAKVFGEPSYTNGELAATARTVLAKSHNALGLWETATRQQQMRTLRPDIRFVVKNIIEEPKAPTMSALVQCEAITPLPEQTKKAGPAALPVKFSSSPPNDPLVSVLLRFPQKQVWAARSIRSLEEGCEIWVFNPFTVINMGAGMETEDDLYVCERFVLQPPHTTNALFD</sequence>
<organism evidence="2 3">
    <name type="scientific">Cylindrobasidium torrendii FP15055 ss-10</name>
    <dbReference type="NCBI Taxonomy" id="1314674"/>
    <lineage>
        <taxon>Eukaryota</taxon>
        <taxon>Fungi</taxon>
        <taxon>Dikarya</taxon>
        <taxon>Basidiomycota</taxon>
        <taxon>Agaricomycotina</taxon>
        <taxon>Agaricomycetes</taxon>
        <taxon>Agaricomycetidae</taxon>
        <taxon>Agaricales</taxon>
        <taxon>Marasmiineae</taxon>
        <taxon>Physalacriaceae</taxon>
        <taxon>Cylindrobasidium</taxon>
    </lineage>
</organism>
<proteinExistence type="predicted"/>
<dbReference type="EMBL" id="KN880557">
    <property type="protein sequence ID" value="KIY66358.1"/>
    <property type="molecule type" value="Genomic_DNA"/>
</dbReference>
<protein>
    <submittedName>
        <fullName evidence="2">Uncharacterized protein</fullName>
    </submittedName>
</protein>
<feature type="region of interest" description="Disordered" evidence="1">
    <location>
        <begin position="1"/>
        <end position="236"/>
    </location>
</feature>
<evidence type="ECO:0000256" key="1">
    <source>
        <dbReference type="SAM" id="MobiDB-lite"/>
    </source>
</evidence>
<feature type="compositionally biased region" description="Basic residues" evidence="1">
    <location>
        <begin position="1"/>
        <end position="11"/>
    </location>
</feature>
<evidence type="ECO:0000313" key="2">
    <source>
        <dbReference type="EMBL" id="KIY66358.1"/>
    </source>
</evidence>